<organism evidence="1 2">
    <name type="scientific">Candidatus Giovannonibacteria bacterium GW2011_GWA2_44_26</name>
    <dbReference type="NCBI Taxonomy" id="1618648"/>
    <lineage>
        <taxon>Bacteria</taxon>
        <taxon>Candidatus Giovannoniibacteriota</taxon>
    </lineage>
</organism>
<name>A0A0G1IR47_9BACT</name>
<dbReference type="EMBL" id="LCIT01000022">
    <property type="protein sequence ID" value="KKT61866.1"/>
    <property type="molecule type" value="Genomic_DNA"/>
</dbReference>
<protein>
    <recommendedName>
        <fullName evidence="3">PpiC-type peptidyl-prolyl cis-trans isomerase</fullName>
    </recommendedName>
</protein>
<dbReference type="AlphaFoldDB" id="A0A0G1IR47"/>
<evidence type="ECO:0000313" key="2">
    <source>
        <dbReference type="Proteomes" id="UP000033945"/>
    </source>
</evidence>
<evidence type="ECO:0008006" key="3">
    <source>
        <dbReference type="Google" id="ProtNLM"/>
    </source>
</evidence>
<sequence length="179" mass="20922">MNKKLVVLIMGLIVLTALFLRIRSSLPVLRVEGENFHWEDFSKIKSGLARFRDLNKDNVSDLDIERGVLMSYVEDTLIKKELEKRGNGNDIVEKMVSGTISPEERGKIENATAQLYGWTIEDFEKIVLAPQARRTLLDEELQKENTDFETWLEKSQKEAKISIYLWRWKWSGTEVKERF</sequence>
<proteinExistence type="predicted"/>
<gene>
    <name evidence="1" type="ORF">UW55_C0022G0008</name>
</gene>
<reference evidence="1 2" key="1">
    <citation type="journal article" date="2015" name="Nature">
        <title>rRNA introns, odd ribosomes, and small enigmatic genomes across a large radiation of phyla.</title>
        <authorList>
            <person name="Brown C.T."/>
            <person name="Hug L.A."/>
            <person name="Thomas B.C."/>
            <person name="Sharon I."/>
            <person name="Castelle C.J."/>
            <person name="Singh A."/>
            <person name="Wilkins M.J."/>
            <person name="Williams K.H."/>
            <person name="Banfield J.F."/>
        </authorList>
    </citation>
    <scope>NUCLEOTIDE SEQUENCE [LARGE SCALE GENOMIC DNA]</scope>
</reference>
<evidence type="ECO:0000313" key="1">
    <source>
        <dbReference type="EMBL" id="KKT61866.1"/>
    </source>
</evidence>
<comment type="caution">
    <text evidence="1">The sequence shown here is derived from an EMBL/GenBank/DDBJ whole genome shotgun (WGS) entry which is preliminary data.</text>
</comment>
<dbReference type="Proteomes" id="UP000033945">
    <property type="component" value="Unassembled WGS sequence"/>
</dbReference>
<accession>A0A0G1IR47</accession>